<dbReference type="KEGG" id="dla:I6G47_16385"/>
<feature type="transmembrane region" description="Helical" evidence="1">
    <location>
        <begin position="84"/>
        <end position="103"/>
    </location>
</feature>
<dbReference type="EMBL" id="CP065748">
    <property type="protein sequence ID" value="QPS78610.1"/>
    <property type="molecule type" value="Genomic_DNA"/>
</dbReference>
<feature type="transmembrane region" description="Helical" evidence="1">
    <location>
        <begin position="59"/>
        <end position="78"/>
    </location>
</feature>
<evidence type="ECO:0000256" key="1">
    <source>
        <dbReference type="SAM" id="Phobius"/>
    </source>
</evidence>
<protein>
    <submittedName>
        <fullName evidence="2">Uncharacterized protein</fullName>
    </submittedName>
</protein>
<dbReference type="Proteomes" id="UP000595064">
    <property type="component" value="Chromosome"/>
</dbReference>
<keyword evidence="1" id="KW-1133">Transmembrane helix</keyword>
<proteinExistence type="predicted"/>
<keyword evidence="1" id="KW-0812">Transmembrane</keyword>
<name>A0A7T2YNB5_9BURK</name>
<keyword evidence="3" id="KW-1185">Reference proteome</keyword>
<dbReference type="AlphaFoldDB" id="A0A7T2YNB5"/>
<feature type="transmembrane region" description="Helical" evidence="1">
    <location>
        <begin position="28"/>
        <end position="47"/>
    </location>
</feature>
<keyword evidence="1" id="KW-0472">Membrane</keyword>
<evidence type="ECO:0000313" key="3">
    <source>
        <dbReference type="Proteomes" id="UP000595064"/>
    </source>
</evidence>
<evidence type="ECO:0000313" key="2">
    <source>
        <dbReference type="EMBL" id="QPS78610.1"/>
    </source>
</evidence>
<sequence>MRAAITQLALYASMYGLLWAWVGDGVEGAGNLLALMVGVLVLANLCNVGRIDRPFPERAYALPFAVDNVLSIGLVMAMVWYGHWVMGIGLLLAWTLGAGTRLLRQERQQQARQGGQ</sequence>
<organism evidence="2 3">
    <name type="scientific">Delftia lacustris</name>
    <dbReference type="NCBI Taxonomy" id="558537"/>
    <lineage>
        <taxon>Bacteria</taxon>
        <taxon>Pseudomonadati</taxon>
        <taxon>Pseudomonadota</taxon>
        <taxon>Betaproteobacteria</taxon>
        <taxon>Burkholderiales</taxon>
        <taxon>Comamonadaceae</taxon>
        <taxon>Delftia</taxon>
    </lineage>
</organism>
<accession>A0A7T2YNB5</accession>
<dbReference type="RefSeq" id="WP_198129270.1">
    <property type="nucleotide sequence ID" value="NZ_CP065748.1"/>
</dbReference>
<gene>
    <name evidence="2" type="ORF">I6G47_16385</name>
</gene>
<reference evidence="2 3" key="1">
    <citation type="submission" date="2020-12" db="EMBL/GenBank/DDBJ databases">
        <title>FDA dAtabase for Regulatory Grade micrObial Sequences (FDA-ARGOS): Supporting development and validation of Infectious Disease Dx tests.</title>
        <authorList>
            <person name="Sproer C."/>
            <person name="Gronow S."/>
            <person name="Severitt S."/>
            <person name="Schroder I."/>
            <person name="Tallon L."/>
            <person name="Sadzewicz L."/>
            <person name="Zhao X."/>
            <person name="Boylan J."/>
            <person name="Ott S."/>
            <person name="Bowen H."/>
            <person name="Vavikolanu K."/>
            <person name="Mehta A."/>
            <person name="Aluvathingal J."/>
            <person name="Nadendla S."/>
            <person name="Lowell S."/>
            <person name="Myers T."/>
            <person name="Yan Y."/>
            <person name="Sichtig H."/>
        </authorList>
    </citation>
    <scope>NUCLEOTIDE SEQUENCE [LARGE SCALE GENOMIC DNA]</scope>
    <source>
        <strain evidence="2 3">FDAARGOS_890</strain>
    </source>
</reference>
<feature type="transmembrane region" description="Helical" evidence="1">
    <location>
        <begin position="5"/>
        <end position="22"/>
    </location>
</feature>